<evidence type="ECO:0000313" key="1">
    <source>
        <dbReference type="EMBL" id="KAI0084309.1"/>
    </source>
</evidence>
<organism evidence="1 2">
    <name type="scientific">Irpex rosettiformis</name>
    <dbReference type="NCBI Taxonomy" id="378272"/>
    <lineage>
        <taxon>Eukaryota</taxon>
        <taxon>Fungi</taxon>
        <taxon>Dikarya</taxon>
        <taxon>Basidiomycota</taxon>
        <taxon>Agaricomycotina</taxon>
        <taxon>Agaricomycetes</taxon>
        <taxon>Polyporales</taxon>
        <taxon>Irpicaceae</taxon>
        <taxon>Irpex</taxon>
    </lineage>
</organism>
<keyword evidence="2" id="KW-1185">Reference proteome</keyword>
<protein>
    <submittedName>
        <fullName evidence="1">Uncharacterized protein</fullName>
    </submittedName>
</protein>
<accession>A0ACB8TR63</accession>
<reference evidence="1" key="1">
    <citation type="journal article" date="2021" name="Environ. Microbiol.">
        <title>Gene family expansions and transcriptome signatures uncover fungal adaptations to wood decay.</title>
        <authorList>
            <person name="Hage H."/>
            <person name="Miyauchi S."/>
            <person name="Viragh M."/>
            <person name="Drula E."/>
            <person name="Min B."/>
            <person name="Chaduli D."/>
            <person name="Navarro D."/>
            <person name="Favel A."/>
            <person name="Norest M."/>
            <person name="Lesage-Meessen L."/>
            <person name="Balint B."/>
            <person name="Merenyi Z."/>
            <person name="de Eugenio L."/>
            <person name="Morin E."/>
            <person name="Martinez A.T."/>
            <person name="Baldrian P."/>
            <person name="Stursova M."/>
            <person name="Martinez M.J."/>
            <person name="Novotny C."/>
            <person name="Magnuson J.K."/>
            <person name="Spatafora J.W."/>
            <person name="Maurice S."/>
            <person name="Pangilinan J."/>
            <person name="Andreopoulos W."/>
            <person name="LaButti K."/>
            <person name="Hundley H."/>
            <person name="Na H."/>
            <person name="Kuo A."/>
            <person name="Barry K."/>
            <person name="Lipzen A."/>
            <person name="Henrissat B."/>
            <person name="Riley R."/>
            <person name="Ahrendt S."/>
            <person name="Nagy L.G."/>
            <person name="Grigoriev I.V."/>
            <person name="Martin F."/>
            <person name="Rosso M.N."/>
        </authorList>
    </citation>
    <scope>NUCLEOTIDE SEQUENCE</scope>
    <source>
        <strain evidence="1">CBS 384.51</strain>
    </source>
</reference>
<name>A0ACB8TR63_9APHY</name>
<gene>
    <name evidence="1" type="ORF">BDY19DRAFT_1060394</name>
</gene>
<sequence>MGSSVSVVRAVLDACNIRAPLTTMVSTCLTSVSDAYTQLTHSVLDVAHLAHLQLSSDPAILAIVGVFVYLGAFLYTIQILLTRWPLFKLKDSISPVATQQTGLDEPIKKGSHSEIYLEGNPGTALK</sequence>
<dbReference type="Proteomes" id="UP001055072">
    <property type="component" value="Unassembled WGS sequence"/>
</dbReference>
<proteinExistence type="predicted"/>
<dbReference type="EMBL" id="MU274944">
    <property type="protein sequence ID" value="KAI0084309.1"/>
    <property type="molecule type" value="Genomic_DNA"/>
</dbReference>
<evidence type="ECO:0000313" key="2">
    <source>
        <dbReference type="Proteomes" id="UP001055072"/>
    </source>
</evidence>
<comment type="caution">
    <text evidence="1">The sequence shown here is derived from an EMBL/GenBank/DDBJ whole genome shotgun (WGS) entry which is preliminary data.</text>
</comment>